<comment type="caution">
    <text evidence="9">The sequence shown here is derived from an EMBL/GenBank/DDBJ whole genome shotgun (WGS) entry which is preliminary data.</text>
</comment>
<dbReference type="Gene3D" id="3.90.105.10">
    <property type="entry name" value="Molybdopterin biosynthesis moea protein, domain 2"/>
    <property type="match status" value="1"/>
</dbReference>
<keyword evidence="7" id="KW-0460">Magnesium</keyword>
<dbReference type="Proteomes" id="UP001144280">
    <property type="component" value="Unassembled WGS sequence"/>
</dbReference>
<accession>A0ABQ5QMV5</accession>
<evidence type="ECO:0000256" key="2">
    <source>
        <dbReference type="ARBA" id="ARBA00005046"/>
    </source>
</evidence>
<keyword evidence="5 7" id="KW-0501">Molybdenum cofactor biosynthesis</keyword>
<evidence type="ECO:0000256" key="4">
    <source>
        <dbReference type="ARBA" id="ARBA00022505"/>
    </source>
</evidence>
<evidence type="ECO:0000256" key="3">
    <source>
        <dbReference type="ARBA" id="ARBA00010763"/>
    </source>
</evidence>
<dbReference type="Pfam" id="PF03454">
    <property type="entry name" value="MoeA_C"/>
    <property type="match status" value="1"/>
</dbReference>
<keyword evidence="7" id="KW-0808">Transferase</keyword>
<dbReference type="NCBIfam" id="TIGR00177">
    <property type="entry name" value="molyb_syn"/>
    <property type="match status" value="1"/>
</dbReference>
<gene>
    <name evidence="9" type="ORF">Pa4123_08410</name>
</gene>
<keyword evidence="4 7" id="KW-0500">Molybdenum</keyword>
<dbReference type="Gene3D" id="2.170.190.11">
    <property type="entry name" value="Molybdopterin biosynthesis moea protein, domain 3"/>
    <property type="match status" value="1"/>
</dbReference>
<comment type="catalytic activity">
    <reaction evidence="6">
        <text>adenylyl-molybdopterin + molybdate = Mo-molybdopterin + AMP + H(+)</text>
        <dbReference type="Rhea" id="RHEA:35047"/>
        <dbReference type="ChEBI" id="CHEBI:15378"/>
        <dbReference type="ChEBI" id="CHEBI:36264"/>
        <dbReference type="ChEBI" id="CHEBI:62727"/>
        <dbReference type="ChEBI" id="CHEBI:71302"/>
        <dbReference type="ChEBI" id="CHEBI:456215"/>
        <dbReference type="EC" id="2.10.1.1"/>
    </reaction>
</comment>
<dbReference type="PANTHER" id="PTHR10192:SF5">
    <property type="entry name" value="GEPHYRIN"/>
    <property type="match status" value="1"/>
</dbReference>
<dbReference type="PANTHER" id="PTHR10192">
    <property type="entry name" value="MOLYBDOPTERIN BIOSYNTHESIS PROTEIN"/>
    <property type="match status" value="1"/>
</dbReference>
<evidence type="ECO:0000256" key="5">
    <source>
        <dbReference type="ARBA" id="ARBA00023150"/>
    </source>
</evidence>
<dbReference type="NCBIfam" id="NF045515">
    <property type="entry name" value="Glp_gephyrin"/>
    <property type="match status" value="1"/>
</dbReference>
<organism evidence="9 10">
    <name type="scientific">Phytohabitans aurantiacus</name>
    <dbReference type="NCBI Taxonomy" id="3016789"/>
    <lineage>
        <taxon>Bacteria</taxon>
        <taxon>Bacillati</taxon>
        <taxon>Actinomycetota</taxon>
        <taxon>Actinomycetes</taxon>
        <taxon>Micromonosporales</taxon>
        <taxon>Micromonosporaceae</taxon>
    </lineage>
</organism>
<keyword evidence="7" id="KW-0479">Metal-binding</keyword>
<keyword evidence="10" id="KW-1185">Reference proteome</keyword>
<dbReference type="InterPro" id="IPR036425">
    <property type="entry name" value="MoaB/Mog-like_dom_sf"/>
</dbReference>
<comment type="function">
    <text evidence="1 7">Catalyzes the insertion of molybdate into adenylated molybdopterin with the concomitant release of AMP.</text>
</comment>
<dbReference type="InterPro" id="IPR001453">
    <property type="entry name" value="MoaB/Mog_dom"/>
</dbReference>
<protein>
    <recommendedName>
        <fullName evidence="7">Molybdopterin molybdenumtransferase</fullName>
        <ecNumber evidence="7">2.10.1.1</ecNumber>
    </recommendedName>
</protein>
<evidence type="ECO:0000259" key="8">
    <source>
        <dbReference type="SMART" id="SM00852"/>
    </source>
</evidence>
<sequence>MTSTADAEAAANELTPLADYLGSVLRRLRALPPLDLDITQAYGNVLAQDVIAAHAYPAFDHAAVDGYAARWEDVAAASASLDGGRGGAVRLNVVGDLGAASWRPVRINPGTCFSVAAGAPLPAAADVVVPVEWTDQGMAAVEIFRAPKRGYGLRRAGEELAAGTVLARAGTTVSPALVAVFAATGVGHVVVRSSPRVVVVATGDELVDVGRASQPGQVVDANSHALTAAAVEAGALAYRVGICDDDPEGLRGLLEDQTLRADLIVTTGGTGTGPGDMVRRILSRRDGAVMFHEVALYPGTTLGFGTVGGEEVPIVCLPGNPAAALIGFEMLARPAIQLLAGADPVFRPSVRAHLLETVSSPAGLREFRPAHVAERRGGGYTVQPLPGGPYTMSGLAEANGLLVLGERVTSAAAGSTVDVLLLDRRR</sequence>
<evidence type="ECO:0000256" key="6">
    <source>
        <dbReference type="ARBA" id="ARBA00047317"/>
    </source>
</evidence>
<dbReference type="Pfam" id="PF03453">
    <property type="entry name" value="MoeA_N"/>
    <property type="match status" value="1"/>
</dbReference>
<dbReference type="EC" id="2.10.1.1" evidence="7"/>
<feature type="domain" description="MoaB/Mog" evidence="8">
    <location>
        <begin position="198"/>
        <end position="338"/>
    </location>
</feature>
<dbReference type="InterPro" id="IPR038987">
    <property type="entry name" value="MoeA-like"/>
</dbReference>
<proteinExistence type="inferred from homology"/>
<dbReference type="Gene3D" id="3.40.980.10">
    <property type="entry name" value="MoaB/Mog-like domain"/>
    <property type="match status" value="1"/>
</dbReference>
<dbReference type="RefSeq" id="WP_265250830.1">
    <property type="nucleotide sequence ID" value="NZ_BSDI01000003.1"/>
</dbReference>
<comment type="cofactor">
    <cofactor evidence="7">
        <name>Mg(2+)</name>
        <dbReference type="ChEBI" id="CHEBI:18420"/>
    </cofactor>
</comment>
<evidence type="ECO:0000313" key="9">
    <source>
        <dbReference type="EMBL" id="GLH95569.1"/>
    </source>
</evidence>
<dbReference type="EMBL" id="BSDI01000003">
    <property type="protein sequence ID" value="GLH95569.1"/>
    <property type="molecule type" value="Genomic_DNA"/>
</dbReference>
<dbReference type="Pfam" id="PF00994">
    <property type="entry name" value="MoCF_biosynth"/>
    <property type="match status" value="1"/>
</dbReference>
<dbReference type="SMART" id="SM00852">
    <property type="entry name" value="MoCF_biosynth"/>
    <property type="match status" value="1"/>
</dbReference>
<dbReference type="SUPFAM" id="SSF63882">
    <property type="entry name" value="MoeA N-terminal region -like"/>
    <property type="match status" value="1"/>
</dbReference>
<dbReference type="InterPro" id="IPR005111">
    <property type="entry name" value="MoeA_C_domain_IV"/>
</dbReference>
<evidence type="ECO:0000256" key="7">
    <source>
        <dbReference type="RuleBase" id="RU365090"/>
    </source>
</evidence>
<comment type="similarity">
    <text evidence="3 7">Belongs to the MoeA family.</text>
</comment>
<evidence type="ECO:0000256" key="1">
    <source>
        <dbReference type="ARBA" id="ARBA00002901"/>
    </source>
</evidence>
<dbReference type="InterPro" id="IPR005110">
    <property type="entry name" value="MoeA_linker/N"/>
</dbReference>
<evidence type="ECO:0000313" key="10">
    <source>
        <dbReference type="Proteomes" id="UP001144280"/>
    </source>
</evidence>
<dbReference type="CDD" id="cd00887">
    <property type="entry name" value="MoeA"/>
    <property type="match status" value="1"/>
</dbReference>
<dbReference type="SUPFAM" id="SSF53218">
    <property type="entry name" value="Molybdenum cofactor biosynthesis proteins"/>
    <property type="match status" value="1"/>
</dbReference>
<dbReference type="PROSITE" id="PS01078">
    <property type="entry name" value="MOCF_BIOSYNTHESIS_1"/>
    <property type="match status" value="1"/>
</dbReference>
<name>A0ABQ5QMV5_9ACTN</name>
<dbReference type="InterPro" id="IPR036135">
    <property type="entry name" value="MoeA_linker/N_sf"/>
</dbReference>
<dbReference type="InterPro" id="IPR036688">
    <property type="entry name" value="MoeA_C_domain_IV_sf"/>
</dbReference>
<dbReference type="SUPFAM" id="SSF63867">
    <property type="entry name" value="MoeA C-terminal domain-like"/>
    <property type="match status" value="1"/>
</dbReference>
<dbReference type="Gene3D" id="2.40.340.10">
    <property type="entry name" value="MoeA, C-terminal, domain IV"/>
    <property type="match status" value="1"/>
</dbReference>
<reference evidence="9" key="1">
    <citation type="submission" date="2022-12" db="EMBL/GenBank/DDBJ databases">
        <title>New Phytohabitans aurantiacus sp. RD004123 nov., an actinomycete isolated from soil.</title>
        <authorList>
            <person name="Triningsih D.W."/>
            <person name="Harunari E."/>
            <person name="Igarashi Y."/>
        </authorList>
    </citation>
    <scope>NUCLEOTIDE SEQUENCE</scope>
    <source>
        <strain evidence="9">RD004123</strain>
    </source>
</reference>
<dbReference type="InterPro" id="IPR008284">
    <property type="entry name" value="MoCF_biosynth_CS"/>
</dbReference>
<comment type="pathway">
    <text evidence="2 7">Cofactor biosynthesis; molybdopterin biosynthesis.</text>
</comment>